<feature type="region of interest" description="Disordered" evidence="1">
    <location>
        <begin position="17"/>
        <end position="56"/>
    </location>
</feature>
<organism evidence="2 3">
    <name type="scientific">Cylindrodendrum hubeiense</name>
    <dbReference type="NCBI Taxonomy" id="595255"/>
    <lineage>
        <taxon>Eukaryota</taxon>
        <taxon>Fungi</taxon>
        <taxon>Dikarya</taxon>
        <taxon>Ascomycota</taxon>
        <taxon>Pezizomycotina</taxon>
        <taxon>Sordariomycetes</taxon>
        <taxon>Hypocreomycetidae</taxon>
        <taxon>Hypocreales</taxon>
        <taxon>Nectriaceae</taxon>
        <taxon>Cylindrodendrum</taxon>
    </lineage>
</organism>
<name>A0A9P5LAH1_9HYPO</name>
<dbReference type="AlphaFoldDB" id="A0A9P5LAH1"/>
<evidence type="ECO:0000256" key="1">
    <source>
        <dbReference type="SAM" id="MobiDB-lite"/>
    </source>
</evidence>
<protein>
    <submittedName>
        <fullName evidence="2">Uncharacterized protein</fullName>
    </submittedName>
</protein>
<dbReference type="EMBL" id="JAANBB010000541">
    <property type="protein sequence ID" value="KAF7539981.1"/>
    <property type="molecule type" value="Genomic_DNA"/>
</dbReference>
<dbReference type="Proteomes" id="UP000722485">
    <property type="component" value="Unassembled WGS sequence"/>
</dbReference>
<sequence length="234" mass="24370">MVLALLAAQLLSSIPTRPRLSGASMSRPEGRARPSPGPSAPQLSGPQPLRGRARPCWGRMGAGVMAQVPKGITRGTVGQPERAPYGRRNWLPAVPVARGVLQMHDLQPGVGGSLMRERDALTTFERPLSEPRNSPAAGARIPSGRFPVAVSTTAPTSAPTGVPTGGLALPPYSVVDCGLAVVLNLRLPSLATGGSMTSNPPGHPNNGVAATQGPHQQLSCTRATWPLCPNFRRN</sequence>
<feature type="region of interest" description="Disordered" evidence="1">
    <location>
        <begin position="125"/>
        <end position="144"/>
    </location>
</feature>
<comment type="caution">
    <text evidence="2">The sequence shown here is derived from an EMBL/GenBank/DDBJ whole genome shotgun (WGS) entry which is preliminary data.</text>
</comment>
<evidence type="ECO:0000313" key="3">
    <source>
        <dbReference type="Proteomes" id="UP000722485"/>
    </source>
</evidence>
<gene>
    <name evidence="2" type="ORF">G7Z17_g12298</name>
</gene>
<reference evidence="2" key="1">
    <citation type="submission" date="2020-03" db="EMBL/GenBank/DDBJ databases">
        <title>Draft Genome Sequence of Cylindrodendrum hubeiense.</title>
        <authorList>
            <person name="Buettner E."/>
            <person name="Kellner H."/>
        </authorList>
    </citation>
    <scope>NUCLEOTIDE SEQUENCE</scope>
    <source>
        <strain evidence="2">IHI 201604</strain>
    </source>
</reference>
<evidence type="ECO:0000313" key="2">
    <source>
        <dbReference type="EMBL" id="KAF7539981.1"/>
    </source>
</evidence>
<accession>A0A9P5LAH1</accession>
<feature type="region of interest" description="Disordered" evidence="1">
    <location>
        <begin position="194"/>
        <end position="214"/>
    </location>
</feature>
<keyword evidence="3" id="KW-1185">Reference proteome</keyword>
<proteinExistence type="predicted"/>